<protein>
    <submittedName>
        <fullName evidence="1">Uncharacterized protein</fullName>
    </submittedName>
</protein>
<comment type="caution">
    <text evidence="1">The sequence shown here is derived from an EMBL/GenBank/DDBJ whole genome shotgun (WGS) entry which is preliminary data.</text>
</comment>
<dbReference type="Proteomes" id="UP001203297">
    <property type="component" value="Unassembled WGS sequence"/>
</dbReference>
<sequence>MIFQNLPEDQCIFVRGFRVTRIIWMLPRKLRGEAEPAQDPDGYDCDPDTKLMSIPSLTEYRDPLHLLLEYIGKRSPDCDMVLVHDDDLEGIDGISDDSSLESDAMLDHFQRSNAEIHKVLCDLSPGDAPTNNDTKAVRVAMLSKFFQRHGELCNLQ</sequence>
<evidence type="ECO:0000313" key="1">
    <source>
        <dbReference type="EMBL" id="KAI0298042.1"/>
    </source>
</evidence>
<accession>A0AAD4QM85</accession>
<name>A0AAD4QM85_9AGAM</name>
<dbReference type="AlphaFoldDB" id="A0AAD4QM85"/>
<reference evidence="1" key="1">
    <citation type="journal article" date="2022" name="New Phytol.">
        <title>Evolutionary transition to the ectomycorrhizal habit in the genomes of a hyperdiverse lineage of mushroom-forming fungi.</title>
        <authorList>
            <person name="Looney B."/>
            <person name="Miyauchi S."/>
            <person name="Morin E."/>
            <person name="Drula E."/>
            <person name="Courty P.E."/>
            <person name="Kohler A."/>
            <person name="Kuo A."/>
            <person name="LaButti K."/>
            <person name="Pangilinan J."/>
            <person name="Lipzen A."/>
            <person name="Riley R."/>
            <person name="Andreopoulos W."/>
            <person name="He G."/>
            <person name="Johnson J."/>
            <person name="Nolan M."/>
            <person name="Tritt A."/>
            <person name="Barry K.W."/>
            <person name="Grigoriev I.V."/>
            <person name="Nagy L.G."/>
            <person name="Hibbett D."/>
            <person name="Henrissat B."/>
            <person name="Matheny P.B."/>
            <person name="Labbe J."/>
            <person name="Martin F.M."/>
        </authorList>
    </citation>
    <scope>NUCLEOTIDE SEQUENCE</scope>
    <source>
        <strain evidence="1">BPL690</strain>
    </source>
</reference>
<evidence type="ECO:0000313" key="2">
    <source>
        <dbReference type="Proteomes" id="UP001203297"/>
    </source>
</evidence>
<proteinExistence type="predicted"/>
<dbReference type="EMBL" id="WTXG01000031">
    <property type="protein sequence ID" value="KAI0298042.1"/>
    <property type="molecule type" value="Genomic_DNA"/>
</dbReference>
<gene>
    <name evidence="1" type="ORF">B0F90DRAFT_838623</name>
</gene>
<organism evidence="1 2">
    <name type="scientific">Multifurca ochricompacta</name>
    <dbReference type="NCBI Taxonomy" id="376703"/>
    <lineage>
        <taxon>Eukaryota</taxon>
        <taxon>Fungi</taxon>
        <taxon>Dikarya</taxon>
        <taxon>Basidiomycota</taxon>
        <taxon>Agaricomycotina</taxon>
        <taxon>Agaricomycetes</taxon>
        <taxon>Russulales</taxon>
        <taxon>Russulaceae</taxon>
        <taxon>Multifurca</taxon>
    </lineage>
</organism>
<keyword evidence="2" id="KW-1185">Reference proteome</keyword>